<dbReference type="AlphaFoldDB" id="A0A1Y2CRK6"/>
<evidence type="ECO:0000313" key="2">
    <source>
        <dbReference type="EMBL" id="ORY48985.1"/>
    </source>
</evidence>
<reference evidence="2 3" key="1">
    <citation type="submission" date="2016-07" db="EMBL/GenBank/DDBJ databases">
        <title>Pervasive Adenine N6-methylation of Active Genes in Fungi.</title>
        <authorList>
            <consortium name="DOE Joint Genome Institute"/>
            <person name="Mondo S.J."/>
            <person name="Dannebaum R.O."/>
            <person name="Kuo R.C."/>
            <person name="Labutti K."/>
            <person name="Haridas S."/>
            <person name="Kuo A."/>
            <person name="Salamov A."/>
            <person name="Ahrendt S.R."/>
            <person name="Lipzen A."/>
            <person name="Sullivan W."/>
            <person name="Andreopoulos W.B."/>
            <person name="Clum A."/>
            <person name="Lindquist E."/>
            <person name="Daum C."/>
            <person name="Ramamoorthy G.K."/>
            <person name="Gryganskyi A."/>
            <person name="Culley D."/>
            <person name="Magnuson J.K."/>
            <person name="James T.Y."/>
            <person name="O'Malley M.A."/>
            <person name="Stajich J.E."/>
            <person name="Spatafora J.W."/>
            <person name="Visel A."/>
            <person name="Grigoriev I.V."/>
        </authorList>
    </citation>
    <scope>NUCLEOTIDE SEQUENCE [LARGE SCALE GENOMIC DNA]</scope>
    <source>
        <strain evidence="2 3">JEL800</strain>
    </source>
</reference>
<accession>A0A1Y2CRK6</accession>
<proteinExistence type="predicted"/>
<feature type="region of interest" description="Disordered" evidence="1">
    <location>
        <begin position="45"/>
        <end position="67"/>
    </location>
</feature>
<keyword evidence="3" id="KW-1185">Reference proteome</keyword>
<comment type="caution">
    <text evidence="2">The sequence shown here is derived from an EMBL/GenBank/DDBJ whole genome shotgun (WGS) entry which is preliminary data.</text>
</comment>
<protein>
    <submittedName>
        <fullName evidence="2">Uncharacterized protein</fullName>
    </submittedName>
</protein>
<gene>
    <name evidence="2" type="ORF">BCR33DRAFT_714072</name>
</gene>
<sequence length="129" mass="13642">MASLAVPDIQIIPATPEDTSAPPNALTSGCLPAIENLTVSTAVSPLAVPSMRRRKSRGNHKSQPNNLNTTGITIVIPIIPIDEFLTRPGSNAMILPPTVNLKKGTMRRKMMVVSVPKAVSESDTTSESA</sequence>
<dbReference type="EMBL" id="MCGO01000010">
    <property type="protein sequence ID" value="ORY48985.1"/>
    <property type="molecule type" value="Genomic_DNA"/>
</dbReference>
<evidence type="ECO:0000313" key="3">
    <source>
        <dbReference type="Proteomes" id="UP000193642"/>
    </source>
</evidence>
<organism evidence="2 3">
    <name type="scientific">Rhizoclosmatium globosum</name>
    <dbReference type="NCBI Taxonomy" id="329046"/>
    <lineage>
        <taxon>Eukaryota</taxon>
        <taxon>Fungi</taxon>
        <taxon>Fungi incertae sedis</taxon>
        <taxon>Chytridiomycota</taxon>
        <taxon>Chytridiomycota incertae sedis</taxon>
        <taxon>Chytridiomycetes</taxon>
        <taxon>Chytridiales</taxon>
        <taxon>Chytriomycetaceae</taxon>
        <taxon>Rhizoclosmatium</taxon>
    </lineage>
</organism>
<evidence type="ECO:0000256" key="1">
    <source>
        <dbReference type="SAM" id="MobiDB-lite"/>
    </source>
</evidence>
<dbReference type="Proteomes" id="UP000193642">
    <property type="component" value="Unassembled WGS sequence"/>
</dbReference>
<feature type="compositionally biased region" description="Basic residues" evidence="1">
    <location>
        <begin position="51"/>
        <end position="60"/>
    </location>
</feature>
<name>A0A1Y2CRK6_9FUNG</name>